<feature type="region of interest" description="Disordered" evidence="2">
    <location>
        <begin position="93"/>
        <end position="124"/>
    </location>
</feature>
<organism evidence="4 5">
    <name type="scientific">Engystomops pustulosus</name>
    <name type="common">Tungara frog</name>
    <name type="synonym">Physalaemus pustulosus</name>
    <dbReference type="NCBI Taxonomy" id="76066"/>
    <lineage>
        <taxon>Eukaryota</taxon>
        <taxon>Metazoa</taxon>
        <taxon>Chordata</taxon>
        <taxon>Craniata</taxon>
        <taxon>Vertebrata</taxon>
        <taxon>Euteleostomi</taxon>
        <taxon>Amphibia</taxon>
        <taxon>Batrachia</taxon>
        <taxon>Anura</taxon>
        <taxon>Neobatrachia</taxon>
        <taxon>Hyloidea</taxon>
        <taxon>Leptodactylidae</taxon>
        <taxon>Leiuperinae</taxon>
        <taxon>Engystomops</taxon>
    </lineage>
</organism>
<feature type="compositionally biased region" description="Basic and acidic residues" evidence="2">
    <location>
        <begin position="104"/>
        <end position="117"/>
    </location>
</feature>
<evidence type="ECO:0000256" key="2">
    <source>
        <dbReference type="SAM" id="MobiDB-lite"/>
    </source>
</evidence>
<evidence type="ECO:0000259" key="3">
    <source>
        <dbReference type="PROSITE" id="PS50103"/>
    </source>
</evidence>
<protein>
    <recommendedName>
        <fullName evidence="3">C3H1-type domain-containing protein</fullName>
    </recommendedName>
</protein>
<keyword evidence="1" id="KW-0862">Zinc</keyword>
<gene>
    <name evidence="4" type="ORF">GDO81_023203</name>
</gene>
<feature type="domain" description="C3H1-type" evidence="3">
    <location>
        <begin position="52"/>
        <end position="78"/>
    </location>
</feature>
<dbReference type="InterPro" id="IPR000571">
    <property type="entry name" value="Znf_CCCH"/>
</dbReference>
<accession>A0AAV6YML2</accession>
<reference evidence="4" key="1">
    <citation type="thesis" date="2020" institute="ProQuest LLC" country="789 East Eisenhower Parkway, Ann Arbor, MI, USA">
        <title>Comparative Genomics and Chromosome Evolution.</title>
        <authorList>
            <person name="Mudd A.B."/>
        </authorList>
    </citation>
    <scope>NUCLEOTIDE SEQUENCE</scope>
    <source>
        <strain evidence="4">237g6f4</strain>
        <tissue evidence="4">Blood</tissue>
    </source>
</reference>
<comment type="caution">
    <text evidence="4">The sequence shown here is derived from an EMBL/GenBank/DDBJ whole genome shotgun (WGS) entry which is preliminary data.</text>
</comment>
<evidence type="ECO:0000256" key="1">
    <source>
        <dbReference type="PROSITE-ProRule" id="PRU00723"/>
    </source>
</evidence>
<proteinExistence type="predicted"/>
<dbReference type="GO" id="GO:0008270">
    <property type="term" value="F:zinc ion binding"/>
    <property type="evidence" value="ECO:0007669"/>
    <property type="project" value="UniProtKB-KW"/>
</dbReference>
<evidence type="ECO:0000313" key="4">
    <source>
        <dbReference type="EMBL" id="KAG8538156.1"/>
    </source>
</evidence>
<keyword evidence="1" id="KW-0479">Metal-binding</keyword>
<keyword evidence="5" id="KW-1185">Reference proteome</keyword>
<dbReference type="Proteomes" id="UP000824782">
    <property type="component" value="Unassembled WGS sequence"/>
</dbReference>
<dbReference type="EMBL" id="WNYA01023433">
    <property type="protein sequence ID" value="KAG8538156.1"/>
    <property type="molecule type" value="Genomic_DNA"/>
</dbReference>
<name>A0AAV6YML2_ENGPU</name>
<evidence type="ECO:0000313" key="5">
    <source>
        <dbReference type="Proteomes" id="UP000824782"/>
    </source>
</evidence>
<feature type="zinc finger region" description="C3H1-type" evidence="1">
    <location>
        <begin position="52"/>
        <end position="78"/>
    </location>
</feature>
<keyword evidence="1" id="KW-0863">Zinc-finger</keyword>
<dbReference type="AlphaFoldDB" id="A0AAV6YML2"/>
<dbReference type="PROSITE" id="PS50103">
    <property type="entry name" value="ZF_C3H1"/>
    <property type="match status" value="1"/>
</dbReference>
<sequence>MRIFVNALNPEIGWGVKAADVWLRLMVSPKPPFQAAATSTSASSAAAGVAVRRPGACWLFNEGHCKFFGLCKYKHECSSCGGSHAALRCTRPAVKSGRTNTHAQEQKDPGERSRDGALARQVPQ</sequence>